<keyword evidence="5" id="KW-1185">Reference proteome</keyword>
<comment type="caution">
    <text evidence="1">The sequence shown here is derived from an EMBL/GenBank/DDBJ whole genome shotgun (WGS) entry which is preliminary data.</text>
</comment>
<dbReference type="EMBL" id="POSP01000003">
    <property type="protein sequence ID" value="PND36703.1"/>
    <property type="molecule type" value="Genomic_DNA"/>
</dbReference>
<dbReference type="EMBL" id="POSP01000003">
    <property type="protein sequence ID" value="PND36715.1"/>
    <property type="molecule type" value="Genomic_DNA"/>
</dbReference>
<dbReference type="EMBL" id="POSP01000003">
    <property type="protein sequence ID" value="PND36709.1"/>
    <property type="molecule type" value="Genomic_DNA"/>
</dbReference>
<protein>
    <submittedName>
        <fullName evidence="1">Uncharacterized protein</fullName>
    </submittedName>
</protein>
<evidence type="ECO:0000313" key="5">
    <source>
        <dbReference type="Proteomes" id="UP000235916"/>
    </source>
</evidence>
<dbReference type="Proteomes" id="UP000235916">
    <property type="component" value="Unassembled WGS sequence"/>
</dbReference>
<organism evidence="1 5">
    <name type="scientific">Kinneretia aquatilis</name>
    <dbReference type="NCBI Taxonomy" id="2070761"/>
    <lineage>
        <taxon>Bacteria</taxon>
        <taxon>Pseudomonadati</taxon>
        <taxon>Pseudomonadota</taxon>
        <taxon>Betaproteobacteria</taxon>
        <taxon>Burkholderiales</taxon>
        <taxon>Sphaerotilaceae</taxon>
        <taxon>Roseateles</taxon>
    </lineage>
</organism>
<reference evidence="1 5" key="1">
    <citation type="submission" date="2018-01" db="EMBL/GenBank/DDBJ databases">
        <title>Draft genome sequence of Paucibacter aquatile CR182 isolated from freshwater of the Nakdong River.</title>
        <authorList>
            <person name="Choi A."/>
            <person name="Chung E.J."/>
        </authorList>
    </citation>
    <scope>NUCLEOTIDE SEQUENCE [LARGE SCALE GENOMIC DNA]</scope>
    <source>
        <strain evidence="1 5">CR182</strain>
    </source>
</reference>
<accession>A0A2N8KTE7</accession>
<evidence type="ECO:0000313" key="2">
    <source>
        <dbReference type="EMBL" id="PND36703.1"/>
    </source>
</evidence>
<dbReference type="RefSeq" id="WP_102766635.1">
    <property type="nucleotide sequence ID" value="NZ_POSP01000003.1"/>
</dbReference>
<evidence type="ECO:0000313" key="3">
    <source>
        <dbReference type="EMBL" id="PND36709.1"/>
    </source>
</evidence>
<sequence length="68" mass="6965">MDGMETAIHAAQLALLRMSMAAALRSAMADDDQILSITVAARPGQGGDVDIDVELCGQAGFPVGGYSL</sequence>
<dbReference type="AlphaFoldDB" id="A0A2N8KTE7"/>
<gene>
    <name evidence="1" type="ORF">C1O66_03500</name>
    <name evidence="2" type="ORF">C1O66_03515</name>
    <name evidence="3" type="ORF">C1O66_03555</name>
    <name evidence="4" type="ORF">C1O66_03595</name>
</gene>
<evidence type="ECO:0000313" key="1">
    <source>
        <dbReference type="EMBL" id="PND36700.1"/>
    </source>
</evidence>
<dbReference type="EMBL" id="POSP01000003">
    <property type="protein sequence ID" value="PND36700.1"/>
    <property type="molecule type" value="Genomic_DNA"/>
</dbReference>
<name>A0A2N8KTE7_9BURK</name>
<proteinExistence type="predicted"/>
<evidence type="ECO:0000313" key="4">
    <source>
        <dbReference type="EMBL" id="PND36715.1"/>
    </source>
</evidence>